<evidence type="ECO:0000259" key="9">
    <source>
        <dbReference type="Pfam" id="PF12704"/>
    </source>
</evidence>
<dbReference type="InterPro" id="IPR003838">
    <property type="entry name" value="ABC3_permease_C"/>
</dbReference>
<feature type="domain" description="MacB-like periplasmic core" evidence="9">
    <location>
        <begin position="20"/>
        <end position="234"/>
    </location>
</feature>
<feature type="transmembrane region" description="Helical" evidence="7">
    <location>
        <begin position="301"/>
        <end position="323"/>
    </location>
</feature>
<dbReference type="PANTHER" id="PTHR30572:SF4">
    <property type="entry name" value="ABC TRANSPORTER PERMEASE YTRF"/>
    <property type="match status" value="1"/>
</dbReference>
<keyword evidence="2" id="KW-1003">Cell membrane</keyword>
<dbReference type="AlphaFoldDB" id="A0A1B3WEH9"/>
<keyword evidence="4 7" id="KW-1133">Transmembrane helix</keyword>
<name>A0A1B3WEH9_9FIRM</name>
<dbReference type="Proteomes" id="UP000094757">
    <property type="component" value="Chromosome"/>
</dbReference>
<dbReference type="PANTHER" id="PTHR30572">
    <property type="entry name" value="MEMBRANE COMPONENT OF TRANSPORTER-RELATED"/>
    <property type="match status" value="1"/>
</dbReference>
<dbReference type="STRING" id="39950.BCB69_04905"/>
<dbReference type="Pfam" id="PF02687">
    <property type="entry name" value="FtsX"/>
    <property type="match status" value="1"/>
</dbReference>
<evidence type="ECO:0000256" key="7">
    <source>
        <dbReference type="SAM" id="Phobius"/>
    </source>
</evidence>
<comment type="similarity">
    <text evidence="6">Belongs to the ABC-4 integral membrane protein family.</text>
</comment>
<dbReference type="KEGG" id="dpn:BCB69_04905"/>
<dbReference type="RefSeq" id="WP_022513596.1">
    <property type="nucleotide sequence ID" value="NZ_CP017037.1"/>
</dbReference>
<evidence type="ECO:0000313" key="10">
    <source>
        <dbReference type="EMBL" id="AOH39345.1"/>
    </source>
</evidence>
<gene>
    <name evidence="10" type="ORF">BCB69_04905</name>
</gene>
<organism evidence="10 11">
    <name type="scientific">Dialister pneumosintes</name>
    <dbReference type="NCBI Taxonomy" id="39950"/>
    <lineage>
        <taxon>Bacteria</taxon>
        <taxon>Bacillati</taxon>
        <taxon>Bacillota</taxon>
        <taxon>Negativicutes</taxon>
        <taxon>Veillonellales</taxon>
        <taxon>Veillonellaceae</taxon>
        <taxon>Dialister</taxon>
    </lineage>
</organism>
<evidence type="ECO:0000256" key="4">
    <source>
        <dbReference type="ARBA" id="ARBA00022989"/>
    </source>
</evidence>
<dbReference type="GO" id="GO:0022857">
    <property type="term" value="F:transmembrane transporter activity"/>
    <property type="evidence" value="ECO:0007669"/>
    <property type="project" value="TreeGrafter"/>
</dbReference>
<dbReference type="GO" id="GO:0005886">
    <property type="term" value="C:plasma membrane"/>
    <property type="evidence" value="ECO:0007669"/>
    <property type="project" value="UniProtKB-SubCell"/>
</dbReference>
<evidence type="ECO:0000256" key="6">
    <source>
        <dbReference type="ARBA" id="ARBA00038076"/>
    </source>
</evidence>
<accession>A0A1B3WEH9</accession>
<sequence>MFWQMIKGTIFRQGRQLLFVALVVALGISLAAAMLNVMFDVGDKVNKELKAFGANITVTSKNASILKDIYGVSDADTPKEYLNESDLGKIKTIFWTNNIVALSPHLEGKITLDNGYVIPLEGTWFDHEIELPTGDIFSTGETYMKSWWQIDGAWPKDNEQSYALVGTALANRLQIHKGDSLTFKDKDNQEQSLYVAGILSSGGEEDNKVITQLSTAQDILGLQGKIDNITVSAITTPENELARRASKNPKSLSMKEYEVWYCTAYVSSIAYQIEEVVQGSVARPVRQIAESEGKILDKTQMLMVLITALSLLSATMGVSNLVSANVMERSKELGLLKALGATDLSVVMLVLTEIFIAGIIGGIVGYIAGIGFAQFIGQAVFGSAIAINWMVVPLLVVLLVFMLLIGSLPAIKSLLKLRPGIVLHGR</sequence>
<dbReference type="InterPro" id="IPR025857">
    <property type="entry name" value="MacB_PCD"/>
</dbReference>
<dbReference type="InterPro" id="IPR050250">
    <property type="entry name" value="Macrolide_Exporter_MacB"/>
</dbReference>
<evidence type="ECO:0000259" key="8">
    <source>
        <dbReference type="Pfam" id="PF02687"/>
    </source>
</evidence>
<evidence type="ECO:0000313" key="11">
    <source>
        <dbReference type="Proteomes" id="UP000094757"/>
    </source>
</evidence>
<dbReference type="EMBL" id="CP017037">
    <property type="protein sequence ID" value="AOH39345.1"/>
    <property type="molecule type" value="Genomic_DNA"/>
</dbReference>
<evidence type="ECO:0000256" key="1">
    <source>
        <dbReference type="ARBA" id="ARBA00004651"/>
    </source>
</evidence>
<protein>
    <submittedName>
        <fullName evidence="10">ABC transporter permease</fullName>
    </submittedName>
</protein>
<dbReference type="Pfam" id="PF12704">
    <property type="entry name" value="MacB_PCD"/>
    <property type="match status" value="1"/>
</dbReference>
<evidence type="ECO:0000256" key="3">
    <source>
        <dbReference type="ARBA" id="ARBA00022692"/>
    </source>
</evidence>
<feature type="transmembrane region" description="Helical" evidence="7">
    <location>
        <begin position="380"/>
        <end position="408"/>
    </location>
</feature>
<feature type="transmembrane region" description="Helical" evidence="7">
    <location>
        <begin position="344"/>
        <end position="368"/>
    </location>
</feature>
<keyword evidence="3 7" id="KW-0812">Transmembrane</keyword>
<proteinExistence type="inferred from homology"/>
<reference evidence="11" key="1">
    <citation type="submission" date="2016-08" db="EMBL/GenBank/DDBJ databases">
        <authorList>
            <person name="Holder M.E."/>
            <person name="Ajami N.J."/>
            <person name="Petrosino J.F."/>
        </authorList>
    </citation>
    <scope>NUCLEOTIDE SEQUENCE [LARGE SCALE GENOMIC DNA]</scope>
    <source>
        <strain evidence="11">F0677</strain>
    </source>
</reference>
<comment type="subcellular location">
    <subcellularLocation>
        <location evidence="1">Cell membrane</location>
        <topology evidence="1">Multi-pass membrane protein</topology>
    </subcellularLocation>
</comment>
<keyword evidence="5 7" id="KW-0472">Membrane</keyword>
<feature type="domain" description="ABC3 transporter permease C-terminal" evidence="8">
    <location>
        <begin position="305"/>
        <end position="417"/>
    </location>
</feature>
<evidence type="ECO:0000256" key="5">
    <source>
        <dbReference type="ARBA" id="ARBA00023136"/>
    </source>
</evidence>
<evidence type="ECO:0000256" key="2">
    <source>
        <dbReference type="ARBA" id="ARBA00022475"/>
    </source>
</evidence>